<feature type="transmembrane region" description="Helical" evidence="1">
    <location>
        <begin position="250"/>
        <end position="271"/>
    </location>
</feature>
<keyword evidence="1" id="KW-0472">Membrane</keyword>
<feature type="non-terminal residue" evidence="2">
    <location>
        <position position="282"/>
    </location>
</feature>
<evidence type="ECO:0000313" key="3">
    <source>
        <dbReference type="Proteomes" id="UP001221142"/>
    </source>
</evidence>
<keyword evidence="1" id="KW-1133">Transmembrane helix</keyword>
<evidence type="ECO:0000256" key="1">
    <source>
        <dbReference type="SAM" id="Phobius"/>
    </source>
</evidence>
<name>A0AAD7BVV0_9AGAR</name>
<dbReference type="AlphaFoldDB" id="A0AAD7BVV0"/>
<keyword evidence="3" id="KW-1185">Reference proteome</keyword>
<organism evidence="2 3">
    <name type="scientific">Roridomyces roridus</name>
    <dbReference type="NCBI Taxonomy" id="1738132"/>
    <lineage>
        <taxon>Eukaryota</taxon>
        <taxon>Fungi</taxon>
        <taxon>Dikarya</taxon>
        <taxon>Basidiomycota</taxon>
        <taxon>Agaricomycotina</taxon>
        <taxon>Agaricomycetes</taxon>
        <taxon>Agaricomycetidae</taxon>
        <taxon>Agaricales</taxon>
        <taxon>Marasmiineae</taxon>
        <taxon>Mycenaceae</taxon>
        <taxon>Roridomyces</taxon>
    </lineage>
</organism>
<feature type="transmembrane region" description="Helical" evidence="1">
    <location>
        <begin position="178"/>
        <end position="199"/>
    </location>
</feature>
<accession>A0AAD7BVV0</accession>
<feature type="transmembrane region" description="Helical" evidence="1">
    <location>
        <begin position="20"/>
        <end position="42"/>
    </location>
</feature>
<sequence>MSQAPPSEPWLERSRLDGQMLNSFVYGIFAILSVQAAIALHEGRKSARVKLDRWVARGLTLYIVVTFILGSIGYGANARYTEDIWINFRHGDWDPADLITNEFAYWYNRLAIDSYENYIMVWIMDLLLLYRCAAIWSFNIFVMGSMGCAYLAIVGAPVHGRDAENHTIFFKSNFQLGFLALSCAYNLLFTTLVTARLLIARNQITLLLGAGHAKPYASLTATLVESASLYFVFDLLFVITFALHSKIQNLILLENCFIQAIAQLLIILRVAKGKQLNSTIMS</sequence>
<protein>
    <submittedName>
        <fullName evidence="2">Uncharacterized protein</fullName>
    </submittedName>
</protein>
<proteinExistence type="predicted"/>
<feature type="transmembrane region" description="Helical" evidence="1">
    <location>
        <begin position="219"/>
        <end position="244"/>
    </location>
</feature>
<keyword evidence="1" id="KW-0812">Transmembrane</keyword>
<dbReference type="EMBL" id="JARKIF010000008">
    <property type="protein sequence ID" value="KAJ7632253.1"/>
    <property type="molecule type" value="Genomic_DNA"/>
</dbReference>
<dbReference type="Proteomes" id="UP001221142">
    <property type="component" value="Unassembled WGS sequence"/>
</dbReference>
<comment type="caution">
    <text evidence="2">The sequence shown here is derived from an EMBL/GenBank/DDBJ whole genome shotgun (WGS) entry which is preliminary data.</text>
</comment>
<gene>
    <name evidence="2" type="ORF">FB45DRAFT_1145627</name>
</gene>
<feature type="transmembrane region" description="Helical" evidence="1">
    <location>
        <begin position="140"/>
        <end position="158"/>
    </location>
</feature>
<evidence type="ECO:0000313" key="2">
    <source>
        <dbReference type="EMBL" id="KAJ7632253.1"/>
    </source>
</evidence>
<reference evidence="2" key="1">
    <citation type="submission" date="2023-03" db="EMBL/GenBank/DDBJ databases">
        <title>Massive genome expansion in bonnet fungi (Mycena s.s.) driven by repeated elements and novel gene families across ecological guilds.</title>
        <authorList>
            <consortium name="Lawrence Berkeley National Laboratory"/>
            <person name="Harder C.B."/>
            <person name="Miyauchi S."/>
            <person name="Viragh M."/>
            <person name="Kuo A."/>
            <person name="Thoen E."/>
            <person name="Andreopoulos B."/>
            <person name="Lu D."/>
            <person name="Skrede I."/>
            <person name="Drula E."/>
            <person name="Henrissat B."/>
            <person name="Morin E."/>
            <person name="Kohler A."/>
            <person name="Barry K."/>
            <person name="LaButti K."/>
            <person name="Morin E."/>
            <person name="Salamov A."/>
            <person name="Lipzen A."/>
            <person name="Mereny Z."/>
            <person name="Hegedus B."/>
            <person name="Baldrian P."/>
            <person name="Stursova M."/>
            <person name="Weitz H."/>
            <person name="Taylor A."/>
            <person name="Grigoriev I.V."/>
            <person name="Nagy L.G."/>
            <person name="Martin F."/>
            <person name="Kauserud H."/>
        </authorList>
    </citation>
    <scope>NUCLEOTIDE SEQUENCE</scope>
    <source>
        <strain evidence="2">9284</strain>
    </source>
</reference>
<feature type="transmembrane region" description="Helical" evidence="1">
    <location>
        <begin position="54"/>
        <end position="76"/>
    </location>
</feature>